<dbReference type="PROSITE" id="PS51387">
    <property type="entry name" value="FAD_PCMH"/>
    <property type="match status" value="1"/>
</dbReference>
<dbReference type="Pfam" id="PF01565">
    <property type="entry name" value="FAD_binding_4"/>
    <property type="match status" value="1"/>
</dbReference>
<keyword evidence="7 16" id="KW-0285">Flavoprotein</keyword>
<proteinExistence type="inferred from homology"/>
<evidence type="ECO:0000256" key="15">
    <source>
        <dbReference type="ARBA" id="ARBA00048914"/>
    </source>
</evidence>
<reference evidence="18 19" key="1">
    <citation type="submission" date="2017-12" db="EMBL/GenBank/DDBJ databases">
        <title>Phylogenetic diversity of female urinary microbiome.</title>
        <authorList>
            <person name="Thomas-White K."/>
            <person name="Wolfe A.J."/>
        </authorList>
    </citation>
    <scope>NUCLEOTIDE SEQUENCE [LARGE SCALE GENOMIC DNA]</scope>
    <source>
        <strain evidence="18 19">UMB0898</strain>
    </source>
</reference>
<dbReference type="InterPro" id="IPR011601">
    <property type="entry name" value="MurB_C"/>
</dbReference>
<evidence type="ECO:0000313" key="18">
    <source>
        <dbReference type="EMBL" id="PKY90746.1"/>
    </source>
</evidence>
<dbReference type="GO" id="GO:0008762">
    <property type="term" value="F:UDP-N-acetylmuramate dehydrogenase activity"/>
    <property type="evidence" value="ECO:0007669"/>
    <property type="project" value="UniProtKB-UniRule"/>
</dbReference>
<dbReference type="GO" id="GO:0051301">
    <property type="term" value="P:cell division"/>
    <property type="evidence" value="ECO:0007669"/>
    <property type="project" value="UniProtKB-KW"/>
</dbReference>
<dbReference type="EMBL" id="PKHE01000001">
    <property type="protein sequence ID" value="PKY90746.1"/>
    <property type="molecule type" value="Genomic_DNA"/>
</dbReference>
<comment type="catalytic activity">
    <reaction evidence="15 16">
        <text>UDP-N-acetyl-alpha-D-muramate + NADP(+) = UDP-N-acetyl-3-O-(1-carboxyvinyl)-alpha-D-glucosamine + NADPH + H(+)</text>
        <dbReference type="Rhea" id="RHEA:12248"/>
        <dbReference type="ChEBI" id="CHEBI:15378"/>
        <dbReference type="ChEBI" id="CHEBI:57783"/>
        <dbReference type="ChEBI" id="CHEBI:58349"/>
        <dbReference type="ChEBI" id="CHEBI:68483"/>
        <dbReference type="ChEBI" id="CHEBI:70757"/>
        <dbReference type="EC" id="1.3.1.98"/>
    </reaction>
</comment>
<dbReference type="InterPro" id="IPR016166">
    <property type="entry name" value="FAD-bd_PCMH"/>
</dbReference>
<keyword evidence="6 16" id="KW-0132">Cell division</keyword>
<dbReference type="NCBIfam" id="NF010480">
    <property type="entry name" value="PRK13905.1"/>
    <property type="match status" value="1"/>
</dbReference>
<evidence type="ECO:0000256" key="5">
    <source>
        <dbReference type="ARBA" id="ARBA00022490"/>
    </source>
</evidence>
<evidence type="ECO:0000256" key="13">
    <source>
        <dbReference type="ARBA" id="ARBA00023306"/>
    </source>
</evidence>
<feature type="active site" evidence="16">
    <location>
        <position position="182"/>
    </location>
</feature>
<dbReference type="PANTHER" id="PTHR21071">
    <property type="entry name" value="UDP-N-ACETYLENOLPYRUVOYLGLUCOSAMINE REDUCTASE"/>
    <property type="match status" value="1"/>
</dbReference>
<dbReference type="InterPro" id="IPR006094">
    <property type="entry name" value="Oxid_FAD_bind_N"/>
</dbReference>
<dbReference type="InterPro" id="IPR003170">
    <property type="entry name" value="MurB"/>
</dbReference>
<dbReference type="GO" id="GO:0071555">
    <property type="term" value="P:cell wall organization"/>
    <property type="evidence" value="ECO:0007669"/>
    <property type="project" value="UniProtKB-KW"/>
</dbReference>
<dbReference type="UniPathway" id="UPA00219"/>
<dbReference type="GO" id="GO:0005829">
    <property type="term" value="C:cytosol"/>
    <property type="evidence" value="ECO:0007669"/>
    <property type="project" value="TreeGrafter"/>
</dbReference>
<dbReference type="GO" id="GO:0008360">
    <property type="term" value="P:regulation of cell shape"/>
    <property type="evidence" value="ECO:0007669"/>
    <property type="project" value="UniProtKB-KW"/>
</dbReference>
<protein>
    <recommendedName>
        <fullName evidence="16">UDP-N-acetylenolpyruvoylglucosamine reductase</fullName>
        <ecNumber evidence="16">1.3.1.98</ecNumber>
    </recommendedName>
    <alternativeName>
        <fullName evidence="16">UDP-N-acetylmuramate dehydrogenase</fullName>
    </alternativeName>
</protein>
<dbReference type="EC" id="1.3.1.98" evidence="16"/>
<keyword evidence="13 16" id="KW-0131">Cell cycle</keyword>
<dbReference type="Proteomes" id="UP000234384">
    <property type="component" value="Unassembled WGS sequence"/>
</dbReference>
<dbReference type="InterPro" id="IPR016169">
    <property type="entry name" value="FAD-bd_PCMH_sub2"/>
</dbReference>
<sequence length="314" mass="34946">MITTHKEEMIVLYNELISKYPAMDIKLNEPLSQYSYTKVGGKADALVFPQTKQEVQQMIEWVDTNQVPLTILGNLSNLIVMDGGIRGIVMILTRMNQIQVEGETVIADAGASLIETTQVARDHHLTGLEFACGIPGSVGGAIFMNAGAYGGEIKDLPLEIETLTRTGEFRTYSTQTAQFGYRHSIFQDNHEVVLQVKFQLEPGEIDLIQSEMDRLTELRTSKQPLELPSCGSVFKRPEGHFTGKLIQDAGLQGYRIGGAEISKKHAGFIVNVDHATATDYIELIQFIQHRIWELYQVQLEPEVRIIGEAIPADA</sequence>
<dbReference type="PANTHER" id="PTHR21071:SF4">
    <property type="entry name" value="UDP-N-ACETYLENOLPYRUVOYLGLUCOSAMINE REDUCTASE"/>
    <property type="match status" value="1"/>
</dbReference>
<keyword evidence="11 16" id="KW-0573">Peptidoglycan synthesis</keyword>
<dbReference type="HAMAP" id="MF_00037">
    <property type="entry name" value="MurB"/>
    <property type="match status" value="1"/>
</dbReference>
<comment type="caution">
    <text evidence="18">The sequence shown here is derived from an EMBL/GenBank/DDBJ whole genome shotgun (WGS) entry which is preliminary data.</text>
</comment>
<dbReference type="Gene3D" id="3.90.78.10">
    <property type="entry name" value="UDP-N-acetylenolpyruvoylglucosamine reductase, C-terminal domain"/>
    <property type="match status" value="1"/>
</dbReference>
<keyword evidence="10 16" id="KW-0133">Cell shape</keyword>
<evidence type="ECO:0000256" key="6">
    <source>
        <dbReference type="ARBA" id="ARBA00022618"/>
    </source>
</evidence>
<dbReference type="SUPFAM" id="SSF56176">
    <property type="entry name" value="FAD-binding/transporter-associated domain-like"/>
    <property type="match status" value="1"/>
</dbReference>
<dbReference type="Pfam" id="PF02873">
    <property type="entry name" value="MurB_C"/>
    <property type="match status" value="1"/>
</dbReference>
<dbReference type="AlphaFoldDB" id="A0A2I1K534"/>
<evidence type="ECO:0000256" key="12">
    <source>
        <dbReference type="ARBA" id="ARBA00023002"/>
    </source>
</evidence>
<evidence type="ECO:0000256" key="1">
    <source>
        <dbReference type="ARBA" id="ARBA00001974"/>
    </source>
</evidence>
<evidence type="ECO:0000256" key="4">
    <source>
        <dbReference type="ARBA" id="ARBA00004752"/>
    </source>
</evidence>
<comment type="subcellular location">
    <subcellularLocation>
        <location evidence="3 16">Cytoplasm</location>
    </subcellularLocation>
</comment>
<evidence type="ECO:0000256" key="2">
    <source>
        <dbReference type="ARBA" id="ARBA00003921"/>
    </source>
</evidence>
<accession>A0A2I1K534</accession>
<dbReference type="NCBIfam" id="TIGR00179">
    <property type="entry name" value="murB"/>
    <property type="match status" value="1"/>
</dbReference>
<dbReference type="GO" id="GO:0071949">
    <property type="term" value="F:FAD binding"/>
    <property type="evidence" value="ECO:0007669"/>
    <property type="project" value="InterPro"/>
</dbReference>
<evidence type="ECO:0000256" key="11">
    <source>
        <dbReference type="ARBA" id="ARBA00022984"/>
    </source>
</evidence>
<evidence type="ECO:0000256" key="16">
    <source>
        <dbReference type="HAMAP-Rule" id="MF_00037"/>
    </source>
</evidence>
<dbReference type="OrthoDB" id="9804753at2"/>
<evidence type="ECO:0000256" key="14">
    <source>
        <dbReference type="ARBA" id="ARBA00023316"/>
    </source>
</evidence>
<comment type="function">
    <text evidence="2 16">Cell wall formation.</text>
</comment>
<gene>
    <name evidence="16" type="primary">murB</name>
    <name evidence="18" type="ORF">CYJ57_00800</name>
</gene>
<dbReference type="SUPFAM" id="SSF56194">
    <property type="entry name" value="Uridine diphospho-N-Acetylenolpyruvylglucosamine reductase, MurB, C-terminal domain"/>
    <property type="match status" value="1"/>
</dbReference>
<feature type="active site" evidence="16">
    <location>
        <position position="302"/>
    </location>
</feature>
<dbReference type="GO" id="GO:0009252">
    <property type="term" value="P:peptidoglycan biosynthetic process"/>
    <property type="evidence" value="ECO:0007669"/>
    <property type="project" value="UniProtKB-UniRule"/>
</dbReference>
<evidence type="ECO:0000256" key="7">
    <source>
        <dbReference type="ARBA" id="ARBA00022630"/>
    </source>
</evidence>
<dbReference type="RefSeq" id="WP_101953678.1">
    <property type="nucleotide sequence ID" value="NZ_PKHE01000001.1"/>
</dbReference>
<name>A0A2I1K534_9LACT</name>
<evidence type="ECO:0000313" key="19">
    <source>
        <dbReference type="Proteomes" id="UP000234384"/>
    </source>
</evidence>
<evidence type="ECO:0000256" key="8">
    <source>
        <dbReference type="ARBA" id="ARBA00022827"/>
    </source>
</evidence>
<organism evidence="18 19">
    <name type="scientific">Falseniella ignava</name>
    <dbReference type="NCBI Taxonomy" id="137730"/>
    <lineage>
        <taxon>Bacteria</taxon>
        <taxon>Bacillati</taxon>
        <taxon>Bacillota</taxon>
        <taxon>Bacilli</taxon>
        <taxon>Lactobacillales</taxon>
        <taxon>Aerococcaceae</taxon>
        <taxon>Falseniella</taxon>
    </lineage>
</organism>
<keyword evidence="12 16" id="KW-0560">Oxidoreductase</keyword>
<feature type="active site" description="Proton donor" evidence="16">
    <location>
        <position position="232"/>
    </location>
</feature>
<evidence type="ECO:0000256" key="10">
    <source>
        <dbReference type="ARBA" id="ARBA00022960"/>
    </source>
</evidence>
<keyword evidence="14 16" id="KW-0961">Cell wall biogenesis/degradation</keyword>
<dbReference type="InterPro" id="IPR036318">
    <property type="entry name" value="FAD-bd_PCMH-like_sf"/>
</dbReference>
<dbReference type="InterPro" id="IPR036635">
    <property type="entry name" value="MurB_C_sf"/>
</dbReference>
<comment type="pathway">
    <text evidence="4 16">Cell wall biogenesis; peptidoglycan biosynthesis.</text>
</comment>
<evidence type="ECO:0000259" key="17">
    <source>
        <dbReference type="PROSITE" id="PS51387"/>
    </source>
</evidence>
<evidence type="ECO:0000256" key="9">
    <source>
        <dbReference type="ARBA" id="ARBA00022857"/>
    </source>
</evidence>
<keyword evidence="8 16" id="KW-0274">FAD</keyword>
<dbReference type="Gene3D" id="3.30.465.10">
    <property type="match status" value="1"/>
</dbReference>
<evidence type="ECO:0000256" key="3">
    <source>
        <dbReference type="ARBA" id="ARBA00004496"/>
    </source>
</evidence>
<comment type="cofactor">
    <cofactor evidence="1 16">
        <name>FAD</name>
        <dbReference type="ChEBI" id="CHEBI:57692"/>
    </cofactor>
</comment>
<keyword evidence="9 16" id="KW-0521">NADP</keyword>
<keyword evidence="5 16" id="KW-0963">Cytoplasm</keyword>
<comment type="similarity">
    <text evidence="16">Belongs to the MurB family.</text>
</comment>
<dbReference type="Gene3D" id="3.30.43.10">
    <property type="entry name" value="Uridine Diphospho-n-acetylenolpyruvylglucosamine Reductase, domain 2"/>
    <property type="match status" value="1"/>
</dbReference>
<dbReference type="InterPro" id="IPR016167">
    <property type="entry name" value="FAD-bd_PCMH_sub1"/>
</dbReference>
<feature type="domain" description="FAD-binding PCMH-type" evidence="17">
    <location>
        <begin position="39"/>
        <end position="203"/>
    </location>
</feature>